<dbReference type="InterPro" id="IPR050866">
    <property type="entry name" value="CNG_cation_channel"/>
</dbReference>
<dbReference type="GO" id="GO:0005886">
    <property type="term" value="C:plasma membrane"/>
    <property type="evidence" value="ECO:0007669"/>
    <property type="project" value="TreeGrafter"/>
</dbReference>
<dbReference type="InterPro" id="IPR014710">
    <property type="entry name" value="RmlC-like_jellyroll"/>
</dbReference>
<dbReference type="Gene3D" id="1.10.287.630">
    <property type="entry name" value="Helix hairpin bin"/>
    <property type="match status" value="1"/>
</dbReference>
<dbReference type="EMBL" id="JAUCMV010000003">
    <property type="protein sequence ID" value="KAK0411839.1"/>
    <property type="molecule type" value="Genomic_DNA"/>
</dbReference>
<dbReference type="GO" id="GO:0044877">
    <property type="term" value="F:protein-containing complex binding"/>
    <property type="evidence" value="ECO:0007669"/>
    <property type="project" value="TreeGrafter"/>
</dbReference>
<feature type="region of interest" description="Disordered" evidence="9">
    <location>
        <begin position="1"/>
        <end position="24"/>
    </location>
</feature>
<dbReference type="GO" id="GO:0005223">
    <property type="term" value="F:intracellularly cGMP-activated cation channel activity"/>
    <property type="evidence" value="ECO:0007669"/>
    <property type="project" value="TreeGrafter"/>
</dbReference>
<dbReference type="GO" id="GO:0017071">
    <property type="term" value="C:intracellular cyclic nucleotide activated cation channel complex"/>
    <property type="evidence" value="ECO:0007669"/>
    <property type="project" value="TreeGrafter"/>
</dbReference>
<evidence type="ECO:0000313" key="13">
    <source>
        <dbReference type="Proteomes" id="UP001175271"/>
    </source>
</evidence>
<dbReference type="Gene3D" id="1.10.287.70">
    <property type="match status" value="1"/>
</dbReference>
<feature type="domain" description="Cyclic nucleotide-binding" evidence="11">
    <location>
        <begin position="411"/>
        <end position="530"/>
    </location>
</feature>
<reference evidence="12" key="1">
    <citation type="submission" date="2023-06" db="EMBL/GenBank/DDBJ databases">
        <title>Genomic analysis of the entomopathogenic nematode Steinernema hermaphroditum.</title>
        <authorList>
            <person name="Schwarz E.M."/>
            <person name="Heppert J.K."/>
            <person name="Baniya A."/>
            <person name="Schwartz H.T."/>
            <person name="Tan C.-H."/>
            <person name="Antoshechkin I."/>
            <person name="Sternberg P.W."/>
            <person name="Goodrich-Blair H."/>
            <person name="Dillman A.R."/>
        </authorList>
    </citation>
    <scope>NUCLEOTIDE SEQUENCE</scope>
    <source>
        <strain evidence="12">PS9179</strain>
        <tissue evidence="12">Whole animal</tissue>
    </source>
</reference>
<evidence type="ECO:0000256" key="1">
    <source>
        <dbReference type="ARBA" id="ARBA00004141"/>
    </source>
</evidence>
<evidence type="ECO:0000256" key="2">
    <source>
        <dbReference type="ARBA" id="ARBA00022448"/>
    </source>
</evidence>
<evidence type="ECO:0000256" key="5">
    <source>
        <dbReference type="ARBA" id="ARBA00023065"/>
    </source>
</evidence>
<sequence length="620" mass="71507">MAATQKDVEKGAKNKEDERPVVEESSISTSSSVKKDGTWLRELLYFSVNPTGKFYYYWTLLVSCACFYNLTTLSLVVFEDFMVHLYKYWLVGNVLMDVVNVVDLVINSRKEILEEGVIVSEVGPMFSAYIRSVQCWVDVVAILPTDLVLFVRPVFSLSRLNRFLKTYRMLDFVGMTEVRTVYPNLFRLYRLVFTCFILFHWNACVYFFISTFYDIDEAVHDDWAFSYEKIPDPWYFNPRNYTHLCPDKTYSCPLPNEDFVNPDFEETGYELWFPNFVKQYSLSFYWSACTLVTLGEQPSPTESVQMVFEICDTLLGLVIFAVIVGDVGNMVQKMNAQRSDFDEKLDGCKQHMSKRKVASTLQHRIVNWFSFMWADGQAKVDEKAMADFLPDRLHGELAVDVHMSTLKKVKLFENCDPGLLYEIILKLNLQVFSPSDYVCKKGDIGKEMYIIHHGQLEVVSEDGKKVFVTLSEGSVFGELSILNIPGNKNGNHRTASIRSVGYSHLYVLTKDDLWDVIHDYPDAKEALMEKGRDLLRKTNHLDESKAFPGPRIDESYRTMEEKLQGLDLVMDAVLAQMEELEKSFYSESVEMKQHVTALEQSFVQKFPVIKAQRFGHASVM</sequence>
<evidence type="ECO:0000256" key="6">
    <source>
        <dbReference type="ARBA" id="ARBA00023136"/>
    </source>
</evidence>
<dbReference type="SUPFAM" id="SSF51206">
    <property type="entry name" value="cAMP-binding domain-like"/>
    <property type="match status" value="1"/>
</dbReference>
<dbReference type="FunFam" id="2.60.120.10:FF:000002">
    <property type="entry name" value="Cyclic nucleotide gated channel alpha 1a"/>
    <property type="match status" value="1"/>
</dbReference>
<dbReference type="FunFam" id="1.10.287.630:FF:000001">
    <property type="entry name" value="Cyclic nucleotide-gated channel alpha 3"/>
    <property type="match status" value="1"/>
</dbReference>
<dbReference type="PANTHER" id="PTHR45638:SF5">
    <property type="entry name" value="CYCLIC NUCLEOTIDE-BINDING DOMAIN-CONTAINING PROTEIN"/>
    <property type="match status" value="1"/>
</dbReference>
<dbReference type="SUPFAM" id="SSF81324">
    <property type="entry name" value="Voltage-gated potassium channels"/>
    <property type="match status" value="1"/>
</dbReference>
<evidence type="ECO:0000259" key="11">
    <source>
        <dbReference type="PROSITE" id="PS50042"/>
    </source>
</evidence>
<dbReference type="Proteomes" id="UP001175271">
    <property type="component" value="Unassembled WGS sequence"/>
</dbReference>
<evidence type="ECO:0000256" key="10">
    <source>
        <dbReference type="SAM" id="Phobius"/>
    </source>
</evidence>
<dbReference type="PANTHER" id="PTHR45638">
    <property type="entry name" value="CYCLIC NUCLEOTIDE-GATED CATION CHANNEL SUBUNIT A"/>
    <property type="match status" value="1"/>
</dbReference>
<feature type="transmembrane region" description="Helical" evidence="10">
    <location>
        <begin position="55"/>
        <end position="78"/>
    </location>
</feature>
<dbReference type="GO" id="GO:0030553">
    <property type="term" value="F:cGMP binding"/>
    <property type="evidence" value="ECO:0007669"/>
    <property type="project" value="TreeGrafter"/>
</dbReference>
<keyword evidence="13" id="KW-1185">Reference proteome</keyword>
<keyword evidence="5" id="KW-0406">Ion transport</keyword>
<keyword evidence="7" id="KW-1071">Ligand-gated ion channel</keyword>
<dbReference type="PROSITE" id="PS00889">
    <property type="entry name" value="CNMP_BINDING_2"/>
    <property type="match status" value="1"/>
</dbReference>
<dbReference type="Pfam" id="PF16526">
    <property type="entry name" value="CLZ"/>
    <property type="match status" value="1"/>
</dbReference>
<dbReference type="InterPro" id="IPR018490">
    <property type="entry name" value="cNMP-bd_dom_sf"/>
</dbReference>
<comment type="caution">
    <text evidence="12">The sequence shown here is derived from an EMBL/GenBank/DDBJ whole genome shotgun (WGS) entry which is preliminary data.</text>
</comment>
<comment type="subcellular location">
    <subcellularLocation>
        <location evidence="1">Membrane</location>
        <topology evidence="1">Multi-pass membrane protein</topology>
    </subcellularLocation>
</comment>
<accession>A0AA39HUY2</accession>
<evidence type="ECO:0000256" key="4">
    <source>
        <dbReference type="ARBA" id="ARBA00022989"/>
    </source>
</evidence>
<evidence type="ECO:0000256" key="3">
    <source>
        <dbReference type="ARBA" id="ARBA00022692"/>
    </source>
</evidence>
<dbReference type="SMART" id="SM00100">
    <property type="entry name" value="cNMP"/>
    <property type="match status" value="1"/>
</dbReference>
<organism evidence="12 13">
    <name type="scientific">Steinernema hermaphroditum</name>
    <dbReference type="NCBI Taxonomy" id="289476"/>
    <lineage>
        <taxon>Eukaryota</taxon>
        <taxon>Metazoa</taxon>
        <taxon>Ecdysozoa</taxon>
        <taxon>Nematoda</taxon>
        <taxon>Chromadorea</taxon>
        <taxon>Rhabditida</taxon>
        <taxon>Tylenchina</taxon>
        <taxon>Panagrolaimomorpha</taxon>
        <taxon>Strongyloidoidea</taxon>
        <taxon>Steinernematidae</taxon>
        <taxon>Steinernema</taxon>
    </lineage>
</organism>
<dbReference type="InterPro" id="IPR000595">
    <property type="entry name" value="cNMP-bd_dom"/>
</dbReference>
<dbReference type="InterPro" id="IPR032406">
    <property type="entry name" value="CLZ_dom"/>
</dbReference>
<keyword evidence="6 10" id="KW-0472">Membrane</keyword>
<keyword evidence="2" id="KW-0813">Transport</keyword>
<dbReference type="InterPro" id="IPR005821">
    <property type="entry name" value="Ion_trans_dom"/>
</dbReference>
<evidence type="ECO:0000313" key="12">
    <source>
        <dbReference type="EMBL" id="KAK0411839.1"/>
    </source>
</evidence>
<proteinExistence type="predicted"/>
<evidence type="ECO:0000256" key="8">
    <source>
        <dbReference type="ARBA" id="ARBA00023303"/>
    </source>
</evidence>
<evidence type="ECO:0000256" key="7">
    <source>
        <dbReference type="ARBA" id="ARBA00023286"/>
    </source>
</evidence>
<dbReference type="PROSITE" id="PS00888">
    <property type="entry name" value="CNMP_BINDING_1"/>
    <property type="match status" value="1"/>
</dbReference>
<dbReference type="CDD" id="cd00038">
    <property type="entry name" value="CAP_ED"/>
    <property type="match status" value="1"/>
</dbReference>
<evidence type="ECO:0000256" key="9">
    <source>
        <dbReference type="SAM" id="MobiDB-lite"/>
    </source>
</evidence>
<dbReference type="GO" id="GO:0005222">
    <property type="term" value="F:intracellularly cAMP-activated cation channel activity"/>
    <property type="evidence" value="ECO:0007669"/>
    <property type="project" value="TreeGrafter"/>
</dbReference>
<gene>
    <name evidence="12" type="ORF">QR680_005872</name>
</gene>
<keyword evidence="3 10" id="KW-0812">Transmembrane</keyword>
<dbReference type="Gene3D" id="2.60.120.10">
    <property type="entry name" value="Jelly Rolls"/>
    <property type="match status" value="1"/>
</dbReference>
<feature type="transmembrane region" description="Helical" evidence="10">
    <location>
        <begin position="188"/>
        <end position="209"/>
    </location>
</feature>
<dbReference type="Pfam" id="PF00027">
    <property type="entry name" value="cNMP_binding"/>
    <property type="match status" value="1"/>
</dbReference>
<dbReference type="PROSITE" id="PS50042">
    <property type="entry name" value="CNMP_BINDING_3"/>
    <property type="match status" value="1"/>
</dbReference>
<dbReference type="InterPro" id="IPR018488">
    <property type="entry name" value="cNMP-bd_CS"/>
</dbReference>
<dbReference type="Pfam" id="PF00520">
    <property type="entry name" value="Ion_trans"/>
    <property type="match status" value="1"/>
</dbReference>
<protein>
    <recommendedName>
        <fullName evidence="11">Cyclic nucleotide-binding domain-containing protein</fullName>
    </recommendedName>
</protein>
<dbReference type="AlphaFoldDB" id="A0AA39HUY2"/>
<name>A0AA39HUY2_9BILA</name>
<keyword evidence="8" id="KW-0407">Ion channel</keyword>
<feature type="compositionally biased region" description="Basic and acidic residues" evidence="9">
    <location>
        <begin position="1"/>
        <end position="22"/>
    </location>
</feature>
<keyword evidence="4 10" id="KW-1133">Transmembrane helix</keyword>